<dbReference type="Gene3D" id="3.90.920.10">
    <property type="entry name" value="DNA primase, PRIM domain"/>
    <property type="match status" value="1"/>
</dbReference>
<proteinExistence type="predicted"/>
<dbReference type="Pfam" id="PF01896">
    <property type="entry name" value="DNA_primase_S"/>
    <property type="match status" value="1"/>
</dbReference>
<dbReference type="GO" id="GO:0006269">
    <property type="term" value="P:DNA replication, synthesis of primer"/>
    <property type="evidence" value="ECO:0007669"/>
    <property type="project" value="InterPro"/>
</dbReference>
<evidence type="ECO:0000313" key="6">
    <source>
        <dbReference type="EMBL" id="QKV50214.1"/>
    </source>
</evidence>
<dbReference type="KEGG" id="vg:912222"/>
<keyword evidence="7" id="KW-1185">Reference proteome</keyword>
<name>Q9DVX8_9BBAC</name>
<organism evidence="1 7">
    <name type="scientific">Plutella xylostella granulovirus</name>
    <dbReference type="NCBI Taxonomy" id="98383"/>
    <lineage>
        <taxon>Viruses</taxon>
        <taxon>Viruses incertae sedis</taxon>
        <taxon>Naldaviricetes</taxon>
        <taxon>Lefavirales</taxon>
        <taxon>Baculoviridae</taxon>
        <taxon>Betabaculovirus</taxon>
        <taxon>Betabaculovirus pluxylostellae</taxon>
    </lineage>
</organism>
<reference evidence="4" key="4">
    <citation type="submission" date="2019-06" db="EMBL/GenBank/DDBJ databases">
        <title>Plutella xylostella granulovirus.</title>
        <authorList>
            <person name="Li L."/>
            <person name="Zhang M."/>
        </authorList>
    </citation>
    <scope>NUCLEOTIDE SEQUENCE</scope>
    <source>
        <strain evidence="5">PlxyGV_B</strain>
        <strain evidence="6">PlxyGV_NW</strain>
        <strain evidence="4">PlxyGV_W</strain>
    </source>
</reference>
<dbReference type="GO" id="GO:0003899">
    <property type="term" value="F:DNA-directed RNA polymerase activity"/>
    <property type="evidence" value="ECO:0007669"/>
    <property type="project" value="InterPro"/>
</dbReference>
<dbReference type="PIRSF" id="PIRSF016433">
    <property type="entry name" value="Viral_DNA_prim"/>
    <property type="match status" value="1"/>
</dbReference>
<evidence type="ECO:0000313" key="7">
    <source>
        <dbReference type="Proteomes" id="UP000201310"/>
    </source>
</evidence>
<dbReference type="OrthoDB" id="18354at10239"/>
<dbReference type="RefSeq" id="NP_068274.1">
    <property type="nucleotide sequence ID" value="NC_002593.1"/>
</dbReference>
<reference evidence="1 7" key="1">
    <citation type="journal article" date="2000" name="Virology">
        <title>Sequence analysis of the Plutella xylostella granulovirus genome.</title>
        <authorList>
            <person name="Hashimoto Y."/>
            <person name="Hayakawa T."/>
            <person name="Ueno Y."/>
            <person name="Fujita T."/>
            <person name="Sano Y."/>
            <person name="Matsumoto T."/>
        </authorList>
    </citation>
    <scope>NUCLEOTIDE SEQUENCE [LARGE SCALE GENOMIC DNA]</scope>
    <source>
        <strain evidence="1 7">K1</strain>
    </source>
</reference>
<gene>
    <name evidence="1" type="primary">Pxorf55</name>
    <name evidence="4" type="synonym">ORF53</name>
    <name evidence="3" type="synonym">PlxyGV055</name>
    <name evidence="2" type="synonym">PxGV-Morf53</name>
</gene>
<reference evidence="2" key="3">
    <citation type="submission" date="2016-01" db="EMBL/GenBank/DDBJ databases">
        <title>Complete Genome Sequences of Four Plutella xylostella Granulovirus Isolates.</title>
        <authorList>
            <person name="Spence R.J."/>
            <person name="Noune C."/>
            <person name="Hauxwell C."/>
        </authorList>
    </citation>
    <scope>NUCLEOTIDE SEQUENCE</scope>
    <source>
        <strain evidence="2">PxGV_M</strain>
    </source>
</reference>
<dbReference type="EMBL" id="KU529793">
    <property type="protein sequence ID" value="AMQ35899.1"/>
    <property type="molecule type" value="Genomic_DNA"/>
</dbReference>
<evidence type="ECO:0000313" key="3">
    <source>
        <dbReference type="EMBL" id="ANY57574.1"/>
    </source>
</evidence>
<reference evidence="3" key="2">
    <citation type="journal article" date="2016" name="Arch. Virol.">
        <title>The comparative analysis of complete genome sequences from two South African betabaculoviruses: Phthorimaea operculella granulovirus and Plutella xylostella granulovirus.</title>
        <authorList>
            <person name="Jukes M.D."/>
            <person name="Motsoeneng B.M."/>
            <person name="Knox C.M."/>
            <person name="Hill M.P."/>
            <person name="Moore S.D."/>
        </authorList>
    </citation>
    <scope>NUCLEOTIDE SEQUENCE</scope>
    <source>
        <strain evidence="3">SA</strain>
    </source>
</reference>
<evidence type="ECO:0000313" key="5">
    <source>
        <dbReference type="EMBL" id="QKV50096.1"/>
    </source>
</evidence>
<dbReference type="GeneID" id="912222"/>
<evidence type="ECO:0000313" key="2">
    <source>
        <dbReference type="EMBL" id="AMQ35899.1"/>
    </source>
</evidence>
<protein>
    <submittedName>
        <fullName evidence="2 4">ORF53 protein</fullName>
    </submittedName>
    <submittedName>
        <fullName evidence="3">PlxyGVORF55 protein</fullName>
    </submittedName>
    <submittedName>
        <fullName evidence="1">PxORF55 peptide</fullName>
    </submittedName>
</protein>
<accession>Q9DVX8</accession>
<evidence type="ECO:0000313" key="4">
    <source>
        <dbReference type="EMBL" id="QKV49978.1"/>
    </source>
</evidence>
<dbReference type="EMBL" id="MN099286">
    <property type="protein sequence ID" value="QKV50214.1"/>
    <property type="molecule type" value="Genomic_DNA"/>
</dbReference>
<dbReference type="Proteomes" id="UP000201310">
    <property type="component" value="Segment"/>
</dbReference>
<dbReference type="EMBL" id="KU666537">
    <property type="protein sequence ID" value="ANY57574.1"/>
    <property type="molecule type" value="Genomic_DNA"/>
</dbReference>
<evidence type="ECO:0000313" key="1">
    <source>
        <dbReference type="EMBL" id="AAG27353.1"/>
    </source>
</evidence>
<sequence length="251" mass="29931">MKYNREQLFRLWNSVPYREFRHWAFVKDNGTWLHSDSKYSTKQTFATFEEFYNFVCGLQAKDIHVKQTIMGGREWIIDVDHSDTESEIIELKNVIAHCFFKNFFGNSCTKIMFSGNRGLHVWLNSDDFDMDTSAKKRLYYLKCVFQKLPKRLNYNLLRDKSIGKHFFNVFENEYVKRQIAKLYPNIKMSNKDALLKEFFPNVDAQVFGSKKQIRAPYSYNSKGDKYSTDHIIPYDELPHFRDGVFQQQPKN</sequence>
<dbReference type="EMBL" id="MN099285">
    <property type="protein sequence ID" value="QKV50096.1"/>
    <property type="molecule type" value="Genomic_DNA"/>
</dbReference>
<dbReference type="SUPFAM" id="SSF56747">
    <property type="entry name" value="Prim-pol domain"/>
    <property type="match status" value="1"/>
</dbReference>
<dbReference type="InterPro" id="IPR016658">
    <property type="entry name" value="DNA_primase_LEF1"/>
</dbReference>
<dbReference type="EMBL" id="MN099284">
    <property type="protein sequence ID" value="QKV49978.1"/>
    <property type="molecule type" value="Genomic_DNA"/>
</dbReference>
<dbReference type="EMBL" id="AF270937">
    <property type="protein sequence ID" value="AAG27353.1"/>
    <property type="molecule type" value="Genomic_DNA"/>
</dbReference>
<dbReference type="InterPro" id="IPR002755">
    <property type="entry name" value="DNA_primase_S"/>
</dbReference>